<keyword evidence="3" id="KW-1185">Reference proteome</keyword>
<evidence type="ECO:0000313" key="2">
    <source>
        <dbReference type="EMBL" id="RCN36337.1"/>
    </source>
</evidence>
<keyword evidence="1" id="KW-0732">Signal</keyword>
<proteinExistence type="predicted"/>
<organism evidence="2 3">
    <name type="scientific">Ancylostoma caninum</name>
    <name type="common">Dog hookworm</name>
    <dbReference type="NCBI Taxonomy" id="29170"/>
    <lineage>
        <taxon>Eukaryota</taxon>
        <taxon>Metazoa</taxon>
        <taxon>Ecdysozoa</taxon>
        <taxon>Nematoda</taxon>
        <taxon>Chromadorea</taxon>
        <taxon>Rhabditida</taxon>
        <taxon>Rhabditina</taxon>
        <taxon>Rhabditomorpha</taxon>
        <taxon>Strongyloidea</taxon>
        <taxon>Ancylostomatidae</taxon>
        <taxon>Ancylostomatinae</taxon>
        <taxon>Ancylostoma</taxon>
    </lineage>
</organism>
<protein>
    <submittedName>
        <fullName evidence="2">Uncharacterized protein</fullName>
    </submittedName>
</protein>
<dbReference type="AlphaFoldDB" id="A0A368G161"/>
<comment type="caution">
    <text evidence="2">The sequence shown here is derived from an EMBL/GenBank/DDBJ whole genome shotgun (WGS) entry which is preliminary data.</text>
</comment>
<feature type="signal peptide" evidence="1">
    <location>
        <begin position="1"/>
        <end position="25"/>
    </location>
</feature>
<evidence type="ECO:0000313" key="3">
    <source>
        <dbReference type="Proteomes" id="UP000252519"/>
    </source>
</evidence>
<dbReference type="OrthoDB" id="10422906at2759"/>
<dbReference type="EMBL" id="JOJR01000566">
    <property type="protein sequence ID" value="RCN36337.1"/>
    <property type="molecule type" value="Genomic_DNA"/>
</dbReference>
<evidence type="ECO:0000256" key="1">
    <source>
        <dbReference type="SAM" id="SignalP"/>
    </source>
</evidence>
<reference evidence="2 3" key="1">
    <citation type="submission" date="2014-10" db="EMBL/GenBank/DDBJ databases">
        <title>Draft genome of the hookworm Ancylostoma caninum.</title>
        <authorList>
            <person name="Mitreva M."/>
        </authorList>
    </citation>
    <scope>NUCLEOTIDE SEQUENCE [LARGE SCALE GENOMIC DNA]</scope>
    <source>
        <strain evidence="2 3">Baltimore</strain>
    </source>
</reference>
<accession>A0A368G161</accession>
<dbReference type="Proteomes" id="UP000252519">
    <property type="component" value="Unassembled WGS sequence"/>
</dbReference>
<name>A0A368G161_ANCCA</name>
<feature type="chain" id="PRO_5016934461" evidence="1">
    <location>
        <begin position="26"/>
        <end position="100"/>
    </location>
</feature>
<gene>
    <name evidence="2" type="ORF">ANCCAN_17787</name>
</gene>
<sequence length="100" mass="11439">MIPFPGPMLCIYLVIFAAVSWSTAPLQMVERPPADCLKPVRFSKERSDEFVNKVNSYRKSMVEGKQRNGQLESFLPVGENVLEMVSCKTFDVIEMLFNYV</sequence>